<organism evidence="1 2">
    <name type="scientific">Paracoccus chinensis</name>
    <dbReference type="NCBI Taxonomy" id="525640"/>
    <lineage>
        <taxon>Bacteria</taxon>
        <taxon>Pseudomonadati</taxon>
        <taxon>Pseudomonadota</taxon>
        <taxon>Alphaproteobacteria</taxon>
        <taxon>Rhodobacterales</taxon>
        <taxon>Paracoccaceae</taxon>
        <taxon>Paracoccus</taxon>
    </lineage>
</organism>
<evidence type="ECO:0000313" key="1">
    <source>
        <dbReference type="EMBL" id="SDL52422.1"/>
    </source>
</evidence>
<dbReference type="EMBL" id="FNGE01000012">
    <property type="protein sequence ID" value="SDL52422.1"/>
    <property type="molecule type" value="Genomic_DNA"/>
</dbReference>
<dbReference type="Proteomes" id="UP000199555">
    <property type="component" value="Unassembled WGS sequence"/>
</dbReference>
<protein>
    <recommendedName>
        <fullName evidence="3">Lipoprotein</fullName>
    </recommendedName>
</protein>
<evidence type="ECO:0008006" key="3">
    <source>
        <dbReference type="Google" id="ProtNLM"/>
    </source>
</evidence>
<keyword evidence="2" id="KW-1185">Reference proteome</keyword>
<accession>A0A1G9KRY2</accession>
<evidence type="ECO:0000313" key="2">
    <source>
        <dbReference type="Proteomes" id="UP000199555"/>
    </source>
</evidence>
<dbReference type="PROSITE" id="PS51257">
    <property type="entry name" value="PROKAR_LIPOPROTEIN"/>
    <property type="match status" value="1"/>
</dbReference>
<gene>
    <name evidence="1" type="ORF">SAMN04487971_11252</name>
</gene>
<reference evidence="2" key="1">
    <citation type="submission" date="2016-10" db="EMBL/GenBank/DDBJ databases">
        <authorList>
            <person name="Varghese N."/>
            <person name="Submissions S."/>
        </authorList>
    </citation>
    <scope>NUCLEOTIDE SEQUENCE [LARGE SCALE GENOMIC DNA]</scope>
    <source>
        <strain evidence="2">CGMCC 1.7655</strain>
    </source>
</reference>
<proteinExistence type="predicted"/>
<sequence length="125" mass="14006">MMSRMRVFLLAAAGVAALAGCFPTEITGTRQDGSRIALMFYPGGNRLKDLVIIDGRNHFGQGQYQMDDPLADVGFRFEDGTRVQAECTLQGQDIMGDPECQEYTVYRSDFPQIPEGTRFPRPEMF</sequence>
<name>A0A1G9KRY2_9RHOB</name>
<dbReference type="AlphaFoldDB" id="A0A1G9KRY2"/>
<dbReference type="STRING" id="525640.SAMN04487971_11252"/>